<accession>A0A0A9DJP3</accession>
<feature type="transmembrane region" description="Helical" evidence="2">
    <location>
        <begin position="161"/>
        <end position="181"/>
    </location>
</feature>
<sequence length="183" mass="19874">MDLLRTRGGTAHDRDRGGVRAPQRLAEAAARVPPGAAGDVRGRGDPGAHHRRHRLRGLRHGRAGAAAAQAALRRRVLRRPRRSTPGHPAPTPAATGGAPTPASSSGVLRARRTRDNCGRVPGAAQPCVAYHQGAHRRVTEHDWKKNHETDDRKKRIPDNGYIICVLTKFSLFLCIISTEIICL</sequence>
<proteinExistence type="predicted"/>
<dbReference type="AlphaFoldDB" id="A0A0A9DJP3"/>
<feature type="compositionally biased region" description="Basic residues" evidence="1">
    <location>
        <begin position="49"/>
        <end position="62"/>
    </location>
</feature>
<feature type="compositionally biased region" description="Basic residues" evidence="1">
    <location>
        <begin position="72"/>
        <end position="84"/>
    </location>
</feature>
<reference evidence="3" key="2">
    <citation type="journal article" date="2015" name="Data Brief">
        <title>Shoot transcriptome of the giant reed, Arundo donax.</title>
        <authorList>
            <person name="Barrero R.A."/>
            <person name="Guerrero F.D."/>
            <person name="Moolhuijzen P."/>
            <person name="Goolsby J.A."/>
            <person name="Tidwell J."/>
            <person name="Bellgard S.E."/>
            <person name="Bellgard M.I."/>
        </authorList>
    </citation>
    <scope>NUCLEOTIDE SEQUENCE</scope>
    <source>
        <tissue evidence="3">Shoot tissue taken approximately 20 cm above the soil surface</tissue>
    </source>
</reference>
<name>A0A0A9DJP3_ARUDO</name>
<evidence type="ECO:0000256" key="1">
    <source>
        <dbReference type="SAM" id="MobiDB-lite"/>
    </source>
</evidence>
<keyword evidence="2" id="KW-0472">Membrane</keyword>
<protein>
    <submittedName>
        <fullName evidence="3">Uncharacterized protein</fullName>
    </submittedName>
</protein>
<feature type="compositionally biased region" description="Low complexity" evidence="1">
    <location>
        <begin position="26"/>
        <end position="38"/>
    </location>
</feature>
<feature type="region of interest" description="Disordered" evidence="1">
    <location>
        <begin position="1"/>
        <end position="111"/>
    </location>
</feature>
<organism evidence="3">
    <name type="scientific">Arundo donax</name>
    <name type="common">Giant reed</name>
    <name type="synonym">Donax arundinaceus</name>
    <dbReference type="NCBI Taxonomy" id="35708"/>
    <lineage>
        <taxon>Eukaryota</taxon>
        <taxon>Viridiplantae</taxon>
        <taxon>Streptophyta</taxon>
        <taxon>Embryophyta</taxon>
        <taxon>Tracheophyta</taxon>
        <taxon>Spermatophyta</taxon>
        <taxon>Magnoliopsida</taxon>
        <taxon>Liliopsida</taxon>
        <taxon>Poales</taxon>
        <taxon>Poaceae</taxon>
        <taxon>PACMAD clade</taxon>
        <taxon>Arundinoideae</taxon>
        <taxon>Arundineae</taxon>
        <taxon>Arundo</taxon>
    </lineage>
</organism>
<dbReference type="EMBL" id="GBRH01210992">
    <property type="protein sequence ID" value="JAD86903.1"/>
    <property type="molecule type" value="Transcribed_RNA"/>
</dbReference>
<keyword evidence="2" id="KW-1133">Transmembrane helix</keyword>
<evidence type="ECO:0000313" key="3">
    <source>
        <dbReference type="EMBL" id="JAD86903.1"/>
    </source>
</evidence>
<feature type="compositionally biased region" description="Low complexity" evidence="1">
    <location>
        <begin position="92"/>
        <end position="106"/>
    </location>
</feature>
<reference evidence="3" key="1">
    <citation type="submission" date="2014-09" db="EMBL/GenBank/DDBJ databases">
        <authorList>
            <person name="Magalhaes I.L.F."/>
            <person name="Oliveira U."/>
            <person name="Santos F.R."/>
            <person name="Vidigal T.H.D.A."/>
            <person name="Brescovit A.D."/>
            <person name="Santos A.J."/>
        </authorList>
    </citation>
    <scope>NUCLEOTIDE SEQUENCE</scope>
    <source>
        <tissue evidence="3">Shoot tissue taken approximately 20 cm above the soil surface</tissue>
    </source>
</reference>
<keyword evidence="2" id="KW-0812">Transmembrane</keyword>
<evidence type="ECO:0000256" key="2">
    <source>
        <dbReference type="SAM" id="Phobius"/>
    </source>
</evidence>